<dbReference type="Proteomes" id="UP001381693">
    <property type="component" value="Unassembled WGS sequence"/>
</dbReference>
<sequence length="98" mass="11535">MEGRRRERGKEWKGEEEEKEERNGRWKKKRKRNAMEGRKGREKEEEWKEEEEEKESALCNTQVPTDPHSQADGIFVVGEESLPLPHPSLLTFPSTNLS</sequence>
<protein>
    <submittedName>
        <fullName evidence="2">Uncharacterized protein</fullName>
    </submittedName>
</protein>
<gene>
    <name evidence="2" type="ORF">SK128_021004</name>
</gene>
<proteinExistence type="predicted"/>
<name>A0AAN8XKK4_HALRR</name>
<dbReference type="AlphaFoldDB" id="A0AAN8XKK4"/>
<evidence type="ECO:0000256" key="1">
    <source>
        <dbReference type="SAM" id="MobiDB-lite"/>
    </source>
</evidence>
<evidence type="ECO:0000313" key="2">
    <source>
        <dbReference type="EMBL" id="KAK7085966.1"/>
    </source>
</evidence>
<feature type="region of interest" description="Disordered" evidence="1">
    <location>
        <begin position="1"/>
        <end position="72"/>
    </location>
</feature>
<evidence type="ECO:0000313" key="3">
    <source>
        <dbReference type="Proteomes" id="UP001381693"/>
    </source>
</evidence>
<feature type="compositionally biased region" description="Basic and acidic residues" evidence="1">
    <location>
        <begin position="33"/>
        <end position="46"/>
    </location>
</feature>
<keyword evidence="3" id="KW-1185">Reference proteome</keyword>
<comment type="caution">
    <text evidence="2">The sequence shown here is derived from an EMBL/GenBank/DDBJ whole genome shotgun (WGS) entry which is preliminary data.</text>
</comment>
<accession>A0AAN8XKK4</accession>
<feature type="compositionally biased region" description="Basic and acidic residues" evidence="1">
    <location>
        <begin position="1"/>
        <end position="13"/>
    </location>
</feature>
<organism evidence="2 3">
    <name type="scientific">Halocaridina rubra</name>
    <name type="common">Hawaiian red shrimp</name>
    <dbReference type="NCBI Taxonomy" id="373956"/>
    <lineage>
        <taxon>Eukaryota</taxon>
        <taxon>Metazoa</taxon>
        <taxon>Ecdysozoa</taxon>
        <taxon>Arthropoda</taxon>
        <taxon>Crustacea</taxon>
        <taxon>Multicrustacea</taxon>
        <taxon>Malacostraca</taxon>
        <taxon>Eumalacostraca</taxon>
        <taxon>Eucarida</taxon>
        <taxon>Decapoda</taxon>
        <taxon>Pleocyemata</taxon>
        <taxon>Caridea</taxon>
        <taxon>Atyoidea</taxon>
        <taxon>Atyidae</taxon>
        <taxon>Halocaridina</taxon>
    </lineage>
</organism>
<feature type="compositionally biased region" description="Polar residues" evidence="1">
    <location>
        <begin position="58"/>
        <end position="68"/>
    </location>
</feature>
<reference evidence="2 3" key="1">
    <citation type="submission" date="2023-11" db="EMBL/GenBank/DDBJ databases">
        <title>Halocaridina rubra genome assembly.</title>
        <authorList>
            <person name="Smith C."/>
        </authorList>
    </citation>
    <scope>NUCLEOTIDE SEQUENCE [LARGE SCALE GENOMIC DNA]</scope>
    <source>
        <strain evidence="2">EP-1</strain>
        <tissue evidence="2">Whole</tissue>
    </source>
</reference>
<dbReference type="EMBL" id="JAXCGZ010000446">
    <property type="protein sequence ID" value="KAK7085966.1"/>
    <property type="molecule type" value="Genomic_DNA"/>
</dbReference>